<accession>A0A0G4H040</accession>
<evidence type="ECO:0000256" key="4">
    <source>
        <dbReference type="ARBA" id="ARBA00022679"/>
    </source>
</evidence>
<dbReference type="AlphaFoldDB" id="A0A0G4H040"/>
<feature type="transmembrane region" description="Helical" evidence="9">
    <location>
        <begin position="202"/>
        <end position="219"/>
    </location>
</feature>
<feature type="transmembrane region" description="Helical" evidence="9">
    <location>
        <begin position="112"/>
        <end position="134"/>
    </location>
</feature>
<dbReference type="PANTHER" id="PTHR31488:SF1">
    <property type="entry name" value="C-MANNOSYLTRANSFERASE DPY19L1"/>
    <property type="match status" value="1"/>
</dbReference>
<feature type="region of interest" description="Disordered" evidence="8">
    <location>
        <begin position="419"/>
        <end position="477"/>
    </location>
</feature>
<feature type="transmembrane region" description="Helical" evidence="9">
    <location>
        <begin position="272"/>
        <end position="294"/>
    </location>
</feature>
<proteinExistence type="inferred from homology"/>
<dbReference type="GO" id="GO:0000030">
    <property type="term" value="F:mannosyltransferase activity"/>
    <property type="evidence" value="ECO:0007669"/>
    <property type="project" value="TreeGrafter"/>
</dbReference>
<feature type="transmembrane region" description="Helical" evidence="9">
    <location>
        <begin position="249"/>
        <end position="266"/>
    </location>
</feature>
<feature type="non-terminal residue" evidence="10">
    <location>
        <position position="671"/>
    </location>
</feature>
<feature type="transmembrane region" description="Helical" evidence="9">
    <location>
        <begin position="225"/>
        <end position="242"/>
    </location>
</feature>
<name>A0A0G4H040_9ALVE</name>
<sequence>MWSRKGSLAIAAIAALISFVFFVRRFRVTLRLPIDEQRLSPFSESAFYISFFFDVVDAPSFSAAVDTLLRDGRSEYPDVVNALRRFNVYQEFLTGMLYRCVNLVVPGVLNYFNFYAILVFAFAATGVGAVSYLASTLGKDWRCGVAAFGFFAGLVNQRLILRLSSIPLRENWGTPLLWLNFVATTEILSLSPKKMEKGGGSGWKIMFFLSTLFALLFWQFSSFAFTTQGTALFATYLLGFPVRGRVKSLFILHTAASVTALVLQFFPRLLYMSVYMHMNVAILIVLTVSGSLWARRGTGDGSSEGAGDWPPPSFSLRLSEGISAVLLWGVIRLAFNSYATDDSHVFQILKEKFGFAEHNFDSKIYQMGAIEFDFIQNFQVNMIKESGVHWLALPVLLGCFVHAFVGFGLSLWVRSGPRKEKEEGGSAETGPVDTGGTGGADGLRNRKAKAGGAGSGVKGQYQSQSSGSEKSRWAGEDESDVGIVVDLAYHREGTVASQVASKGKKEKEKDKEKGGGEKKTGAGGWLWGATWREHPQLCYHFLQGAAFVFLAYTISRLRVLALPHLCALGGAAVSPFFWASAVGLRAPFGWGGRRRSRCSFLGWVVLVLLQIGVTALCTLPFWFRVPLSEMKDNPEAENAGFDDVKELCQWMEKNLPKGAGLFSDMTLSAQV</sequence>
<evidence type="ECO:0000313" key="10">
    <source>
        <dbReference type="EMBL" id="CEM36634.1"/>
    </source>
</evidence>
<dbReference type="GO" id="GO:0005637">
    <property type="term" value="C:nuclear inner membrane"/>
    <property type="evidence" value="ECO:0007669"/>
    <property type="project" value="TreeGrafter"/>
</dbReference>
<dbReference type="PANTHER" id="PTHR31488">
    <property type="entry name" value="DPY-19-LIKE 1, LIKE (H. SAPIENS)"/>
    <property type="match status" value="1"/>
</dbReference>
<gene>
    <name evidence="10" type="ORF">Cvel_24042</name>
</gene>
<evidence type="ECO:0000256" key="9">
    <source>
        <dbReference type="SAM" id="Phobius"/>
    </source>
</evidence>
<keyword evidence="5 9" id="KW-0812">Transmembrane</keyword>
<evidence type="ECO:0000256" key="3">
    <source>
        <dbReference type="ARBA" id="ARBA00022676"/>
    </source>
</evidence>
<feature type="transmembrane region" description="Helical" evidence="9">
    <location>
        <begin position="390"/>
        <end position="413"/>
    </location>
</feature>
<feature type="transmembrane region" description="Helical" evidence="9">
    <location>
        <begin position="6"/>
        <end position="24"/>
    </location>
</feature>
<organism evidence="10">
    <name type="scientific">Chromera velia CCMP2878</name>
    <dbReference type="NCBI Taxonomy" id="1169474"/>
    <lineage>
        <taxon>Eukaryota</taxon>
        <taxon>Sar</taxon>
        <taxon>Alveolata</taxon>
        <taxon>Colpodellida</taxon>
        <taxon>Chromeraceae</taxon>
        <taxon>Chromera</taxon>
    </lineage>
</organism>
<keyword evidence="6 9" id="KW-1133">Transmembrane helix</keyword>
<dbReference type="InterPro" id="IPR018732">
    <property type="entry name" value="Dpy-19/Dpy-19-like"/>
</dbReference>
<comment type="subcellular location">
    <subcellularLocation>
        <location evidence="1">Membrane</location>
        <topology evidence="1">Multi-pass membrane protein</topology>
    </subcellularLocation>
</comment>
<reference evidence="10" key="1">
    <citation type="submission" date="2014-11" db="EMBL/GenBank/DDBJ databases">
        <authorList>
            <person name="Otto D Thomas"/>
            <person name="Naeem Raeece"/>
        </authorList>
    </citation>
    <scope>NUCLEOTIDE SEQUENCE</scope>
</reference>
<evidence type="ECO:0000256" key="8">
    <source>
        <dbReference type="SAM" id="MobiDB-lite"/>
    </source>
</evidence>
<feature type="transmembrane region" description="Helical" evidence="9">
    <location>
        <begin position="314"/>
        <end position="335"/>
    </location>
</feature>
<feature type="transmembrane region" description="Helical" evidence="9">
    <location>
        <begin position="600"/>
        <end position="623"/>
    </location>
</feature>
<dbReference type="EMBL" id="CDMZ01001718">
    <property type="protein sequence ID" value="CEM36634.1"/>
    <property type="molecule type" value="Genomic_DNA"/>
</dbReference>
<feature type="transmembrane region" description="Helical" evidence="9">
    <location>
        <begin position="561"/>
        <end position="579"/>
    </location>
</feature>
<keyword evidence="3" id="KW-0328">Glycosyltransferase</keyword>
<evidence type="ECO:0000256" key="2">
    <source>
        <dbReference type="ARBA" id="ARBA00008744"/>
    </source>
</evidence>
<feature type="compositionally biased region" description="Basic and acidic residues" evidence="8">
    <location>
        <begin position="503"/>
        <end position="519"/>
    </location>
</feature>
<evidence type="ECO:0000256" key="6">
    <source>
        <dbReference type="ARBA" id="ARBA00022989"/>
    </source>
</evidence>
<evidence type="ECO:0000256" key="1">
    <source>
        <dbReference type="ARBA" id="ARBA00004141"/>
    </source>
</evidence>
<feature type="region of interest" description="Disordered" evidence="8">
    <location>
        <begin position="496"/>
        <end position="519"/>
    </location>
</feature>
<evidence type="ECO:0000256" key="7">
    <source>
        <dbReference type="ARBA" id="ARBA00023136"/>
    </source>
</evidence>
<keyword evidence="7 9" id="KW-0472">Membrane</keyword>
<comment type="similarity">
    <text evidence="2">Belongs to the dpy-19 family.</text>
</comment>
<keyword evidence="4" id="KW-0808">Transferase</keyword>
<dbReference type="Pfam" id="PF10034">
    <property type="entry name" value="Dpy19"/>
    <property type="match status" value="1"/>
</dbReference>
<protein>
    <submittedName>
        <fullName evidence="10">Uncharacterized protein</fullName>
    </submittedName>
</protein>
<evidence type="ECO:0000256" key="5">
    <source>
        <dbReference type="ARBA" id="ARBA00022692"/>
    </source>
</evidence>